<dbReference type="Gene3D" id="3.30.470.10">
    <property type="match status" value="1"/>
</dbReference>
<dbReference type="GO" id="GO:0030170">
    <property type="term" value="F:pyridoxal phosphate binding"/>
    <property type="evidence" value="ECO:0007669"/>
    <property type="project" value="InterPro"/>
</dbReference>
<keyword evidence="4 14" id="KW-0663">Pyridoxal phosphate</keyword>
<protein>
    <recommendedName>
        <fullName evidence="11 12">Aminodeoxychorismate lyase</fullName>
        <ecNumber evidence="8 12">4.1.3.38</ecNumber>
    </recommendedName>
</protein>
<comment type="pathway">
    <text evidence="7">Cofactor biosynthesis; tetrahydrofolate biosynthesis; 4-aminobenzoate from chorismate: step 2/2.</text>
</comment>
<organism evidence="15 16">
    <name type="scientific">Aestuariirhabdus litorea</name>
    <dbReference type="NCBI Taxonomy" id="2528527"/>
    <lineage>
        <taxon>Bacteria</taxon>
        <taxon>Pseudomonadati</taxon>
        <taxon>Pseudomonadota</taxon>
        <taxon>Gammaproteobacteria</taxon>
        <taxon>Oceanospirillales</taxon>
        <taxon>Aestuariirhabdaceae</taxon>
        <taxon>Aestuariirhabdus</taxon>
    </lineage>
</organism>
<dbReference type="EMBL" id="QWEZ01000001">
    <property type="protein sequence ID" value="RRJ84706.1"/>
    <property type="molecule type" value="Genomic_DNA"/>
</dbReference>
<dbReference type="PROSITE" id="PS00770">
    <property type="entry name" value="AA_TRANSFER_CLASS_4"/>
    <property type="match status" value="1"/>
</dbReference>
<evidence type="ECO:0000256" key="1">
    <source>
        <dbReference type="ARBA" id="ARBA00001933"/>
    </source>
</evidence>
<comment type="caution">
    <text evidence="15">The sequence shown here is derived from an EMBL/GenBank/DDBJ whole genome shotgun (WGS) entry which is preliminary data.</text>
</comment>
<dbReference type="CDD" id="cd01559">
    <property type="entry name" value="ADCL_like"/>
    <property type="match status" value="1"/>
</dbReference>
<dbReference type="InterPro" id="IPR050571">
    <property type="entry name" value="Class-IV_PLP-Dep_Aminotrnsfr"/>
</dbReference>
<comment type="function">
    <text evidence="10">Involved in the biosynthesis of p-aminobenzoate (PABA), a precursor of tetrahydrofolate. Converts 4-amino-4-deoxychorismate into 4-aminobenzoate (PABA) and pyruvate.</text>
</comment>
<dbReference type="PANTHER" id="PTHR42743">
    <property type="entry name" value="AMINO-ACID AMINOTRANSFERASE"/>
    <property type="match status" value="1"/>
</dbReference>
<dbReference type="InterPro" id="IPR017824">
    <property type="entry name" value="Aminodeoxychorismate_lyase_IV"/>
</dbReference>
<comment type="cofactor">
    <cofactor evidence="1 14">
        <name>pyridoxal 5'-phosphate</name>
        <dbReference type="ChEBI" id="CHEBI:597326"/>
    </cofactor>
</comment>
<keyword evidence="6 15" id="KW-0456">Lyase</keyword>
<dbReference type="SUPFAM" id="SSF56752">
    <property type="entry name" value="D-aminoacid aminotransferase-like PLP-dependent enzymes"/>
    <property type="match status" value="1"/>
</dbReference>
<reference evidence="15 16" key="1">
    <citation type="submission" date="2018-08" db="EMBL/GenBank/DDBJ databases">
        <authorList>
            <person name="Khan S.A."/>
        </authorList>
    </citation>
    <scope>NUCLEOTIDE SEQUENCE [LARGE SCALE GENOMIC DNA]</scope>
    <source>
        <strain evidence="15 16">GTF-13</strain>
    </source>
</reference>
<evidence type="ECO:0000256" key="9">
    <source>
        <dbReference type="ARBA" id="ARBA00049529"/>
    </source>
</evidence>
<dbReference type="GO" id="GO:0005829">
    <property type="term" value="C:cytosol"/>
    <property type="evidence" value="ECO:0007669"/>
    <property type="project" value="TreeGrafter"/>
</dbReference>
<dbReference type="InterPro" id="IPR018300">
    <property type="entry name" value="Aminotrans_IV_CS"/>
</dbReference>
<evidence type="ECO:0000256" key="10">
    <source>
        <dbReference type="ARBA" id="ARBA00054027"/>
    </source>
</evidence>
<dbReference type="FunFam" id="3.20.10.10:FF:000002">
    <property type="entry name" value="D-alanine aminotransferase"/>
    <property type="match status" value="1"/>
</dbReference>
<dbReference type="EC" id="4.1.3.38" evidence="8 12"/>
<dbReference type="Proteomes" id="UP000280792">
    <property type="component" value="Unassembled WGS sequence"/>
</dbReference>
<dbReference type="InterPro" id="IPR036038">
    <property type="entry name" value="Aminotransferase-like"/>
</dbReference>
<dbReference type="RefSeq" id="WP_125015136.1">
    <property type="nucleotide sequence ID" value="NZ_QWEZ01000001.1"/>
</dbReference>
<keyword evidence="16" id="KW-1185">Reference proteome</keyword>
<dbReference type="Gene3D" id="3.20.10.10">
    <property type="entry name" value="D-amino Acid Aminotransferase, subunit A, domain 2"/>
    <property type="match status" value="1"/>
</dbReference>
<dbReference type="GO" id="GO:0008153">
    <property type="term" value="P:4-aminobenzoate biosynthetic process"/>
    <property type="evidence" value="ECO:0007669"/>
    <property type="project" value="UniProtKB-UniRule"/>
</dbReference>
<evidence type="ECO:0000256" key="6">
    <source>
        <dbReference type="ARBA" id="ARBA00023239"/>
    </source>
</evidence>
<evidence type="ECO:0000256" key="5">
    <source>
        <dbReference type="ARBA" id="ARBA00022909"/>
    </source>
</evidence>
<evidence type="ECO:0000256" key="7">
    <source>
        <dbReference type="ARBA" id="ARBA00035633"/>
    </source>
</evidence>
<dbReference type="GO" id="GO:0046656">
    <property type="term" value="P:folic acid biosynthetic process"/>
    <property type="evidence" value="ECO:0007669"/>
    <property type="project" value="UniProtKB-KW"/>
</dbReference>
<evidence type="ECO:0000256" key="12">
    <source>
        <dbReference type="NCBIfam" id="TIGR03461"/>
    </source>
</evidence>
<keyword evidence="5" id="KW-0289">Folate biosynthesis</keyword>
<reference evidence="15 16" key="2">
    <citation type="submission" date="2018-12" db="EMBL/GenBank/DDBJ databases">
        <title>Simiduia agarivorans gen. nov., sp. nov., a marine, agarolytic bacterium isolated from shallow coastal water from Keelung, Taiwan.</title>
        <authorList>
            <person name="Shieh W.Y."/>
        </authorList>
    </citation>
    <scope>NUCLEOTIDE SEQUENCE [LARGE SCALE GENOMIC DNA]</scope>
    <source>
        <strain evidence="15 16">GTF-13</strain>
    </source>
</reference>
<dbReference type="InterPro" id="IPR043131">
    <property type="entry name" value="BCAT-like_N"/>
</dbReference>
<comment type="subunit">
    <text evidence="3">Homodimer.</text>
</comment>
<evidence type="ECO:0000256" key="2">
    <source>
        <dbReference type="ARBA" id="ARBA00009320"/>
    </source>
</evidence>
<dbReference type="GO" id="GO:0008696">
    <property type="term" value="F:4-amino-4-deoxychorismate lyase activity"/>
    <property type="evidence" value="ECO:0007669"/>
    <property type="project" value="UniProtKB-UniRule"/>
</dbReference>
<accession>A0A3P3VSN9</accession>
<evidence type="ECO:0000313" key="16">
    <source>
        <dbReference type="Proteomes" id="UP000280792"/>
    </source>
</evidence>
<evidence type="ECO:0000256" key="4">
    <source>
        <dbReference type="ARBA" id="ARBA00022898"/>
    </source>
</evidence>
<proteinExistence type="inferred from homology"/>
<dbReference type="NCBIfam" id="TIGR03461">
    <property type="entry name" value="pabC_Proteo"/>
    <property type="match status" value="1"/>
</dbReference>
<dbReference type="PANTHER" id="PTHR42743:SF2">
    <property type="entry name" value="AMINODEOXYCHORISMATE LYASE"/>
    <property type="match status" value="1"/>
</dbReference>
<evidence type="ECO:0000256" key="8">
    <source>
        <dbReference type="ARBA" id="ARBA00035676"/>
    </source>
</evidence>
<dbReference type="AlphaFoldDB" id="A0A3P3VSN9"/>
<dbReference type="Pfam" id="PF01063">
    <property type="entry name" value="Aminotran_4"/>
    <property type="match status" value="1"/>
</dbReference>
<comment type="similarity">
    <text evidence="2 13">Belongs to the class-IV pyridoxal-phosphate-dependent aminotransferase family.</text>
</comment>
<comment type="catalytic activity">
    <reaction evidence="9">
        <text>4-amino-4-deoxychorismate = 4-aminobenzoate + pyruvate + H(+)</text>
        <dbReference type="Rhea" id="RHEA:16201"/>
        <dbReference type="ChEBI" id="CHEBI:15361"/>
        <dbReference type="ChEBI" id="CHEBI:15378"/>
        <dbReference type="ChEBI" id="CHEBI:17836"/>
        <dbReference type="ChEBI" id="CHEBI:58406"/>
        <dbReference type="EC" id="4.1.3.38"/>
    </reaction>
</comment>
<dbReference type="InterPro" id="IPR043132">
    <property type="entry name" value="BCAT-like_C"/>
</dbReference>
<dbReference type="NCBIfam" id="NF004761">
    <property type="entry name" value="PRK06092.1"/>
    <property type="match status" value="1"/>
</dbReference>
<evidence type="ECO:0000256" key="11">
    <source>
        <dbReference type="ARBA" id="ARBA00069174"/>
    </source>
</evidence>
<evidence type="ECO:0000313" key="15">
    <source>
        <dbReference type="EMBL" id="RRJ84706.1"/>
    </source>
</evidence>
<dbReference type="InterPro" id="IPR001544">
    <property type="entry name" value="Aminotrans_IV"/>
</dbReference>
<evidence type="ECO:0000256" key="3">
    <source>
        <dbReference type="ARBA" id="ARBA00011738"/>
    </source>
</evidence>
<evidence type="ECO:0000256" key="13">
    <source>
        <dbReference type="RuleBase" id="RU004106"/>
    </source>
</evidence>
<name>A0A3P3VSN9_9GAMM</name>
<sequence>MSLTWLNGEPRTEIGILDRGLAYGDGLFETIRVEAGEPRLLELHIQRLSSDARRLGIKLEPQRLRSEIRQCLKASELTRCILKVVVTRGVGGRGYSPADCISPSRIIACFDPPEYPGQPSVNGVRLFECQTPLGLSPALAGMKHLNRLEQVLARAEWSSPEYAEGLMLDLNGFPVEGTMSNLFLASGGRLLTPDLRLCGVAGVCRQYIINQAQAWQLPLEIASFSCADMVAADEVFVCNSVFGVWPVVAWGNHQWSIGPLTRAVQKRVGEALSE</sequence>
<gene>
    <name evidence="15" type="ORF">D0544_06280</name>
</gene>
<evidence type="ECO:0000256" key="14">
    <source>
        <dbReference type="RuleBase" id="RU004516"/>
    </source>
</evidence>